<evidence type="ECO:0000313" key="3">
    <source>
        <dbReference type="Proteomes" id="UP000011682"/>
    </source>
</evidence>
<sequence>MCSPLPPNSMNIKNIGVAVGLSLLSLSPMAEAAEIFHNTGTVSGWNSINREHKGSVTEVTNVTYSGPTAIKVTQIYDASYSGRYHSEVVKNNVYRRGDTGFYGFAFRLQPDWQFQPQSFNLAQFIADFSNTGCDDYMPSSMVWLSGNQLFTRVKQGSICNQKTVTFGNLATVTAGEWHKVVIQAKWASDGTGFYKLWFDGKKVLEQYNLNTTVSDDRYFQFRVGLYANGWHDNGYMQGSQGTRSIWFDEIGAGTTFADADPDQ</sequence>
<dbReference type="Gene3D" id="2.60.120.200">
    <property type="match status" value="1"/>
</dbReference>
<evidence type="ECO:0008006" key="4">
    <source>
        <dbReference type="Google" id="ProtNLM"/>
    </source>
</evidence>
<reference evidence="2" key="1">
    <citation type="submission" date="2013-05" db="EMBL/GenBank/DDBJ databases">
        <title>Genome assembly of Cystobacter fuscus DSM 2262.</title>
        <authorList>
            <person name="Sharma G."/>
            <person name="Khatri I."/>
            <person name="Kaur C."/>
            <person name="Mayilraj S."/>
            <person name="Subramanian S."/>
        </authorList>
    </citation>
    <scope>NUCLEOTIDE SEQUENCE [LARGE SCALE GENOMIC DNA]</scope>
    <source>
        <strain evidence="2">DSM 2262</strain>
    </source>
</reference>
<evidence type="ECO:0000256" key="1">
    <source>
        <dbReference type="SAM" id="SignalP"/>
    </source>
</evidence>
<keyword evidence="3" id="KW-1185">Reference proteome</keyword>
<gene>
    <name evidence="2" type="ORF">D187_001808</name>
</gene>
<evidence type="ECO:0000313" key="2">
    <source>
        <dbReference type="EMBL" id="EPX60321.1"/>
    </source>
</evidence>
<feature type="signal peptide" evidence="1">
    <location>
        <begin position="1"/>
        <end position="32"/>
    </location>
</feature>
<dbReference type="eggNOG" id="ENOG502ZEWI">
    <property type="taxonomic scope" value="Bacteria"/>
</dbReference>
<keyword evidence="1" id="KW-0732">Signal</keyword>
<dbReference type="InterPro" id="IPR025975">
    <property type="entry name" value="Polysacc_lyase"/>
</dbReference>
<protein>
    <recommendedName>
        <fullName evidence="4">Polysaccharide lyase</fullName>
    </recommendedName>
</protein>
<proteinExistence type="predicted"/>
<dbReference type="Proteomes" id="UP000011682">
    <property type="component" value="Unassembled WGS sequence"/>
</dbReference>
<organism evidence="2 3">
    <name type="scientific">Cystobacter fuscus (strain ATCC 25194 / DSM 2262 / NBRC 100088 / M29)</name>
    <dbReference type="NCBI Taxonomy" id="1242864"/>
    <lineage>
        <taxon>Bacteria</taxon>
        <taxon>Pseudomonadati</taxon>
        <taxon>Myxococcota</taxon>
        <taxon>Myxococcia</taxon>
        <taxon>Myxococcales</taxon>
        <taxon>Cystobacterineae</taxon>
        <taxon>Archangiaceae</taxon>
        <taxon>Cystobacter</taxon>
    </lineage>
</organism>
<comment type="caution">
    <text evidence="2">The sequence shown here is derived from an EMBL/GenBank/DDBJ whole genome shotgun (WGS) entry which is preliminary data.</text>
</comment>
<dbReference type="Pfam" id="PF14099">
    <property type="entry name" value="Polysacc_lyase"/>
    <property type="match status" value="1"/>
</dbReference>
<dbReference type="EMBL" id="ANAH02000013">
    <property type="protein sequence ID" value="EPX60321.1"/>
    <property type="molecule type" value="Genomic_DNA"/>
</dbReference>
<feature type="chain" id="PRO_5004554576" description="Polysaccharide lyase" evidence="1">
    <location>
        <begin position="33"/>
        <end position="263"/>
    </location>
</feature>
<dbReference type="AlphaFoldDB" id="S9PB23"/>
<accession>S9PB23</accession>
<name>S9PB23_CYSF2</name>